<protein>
    <recommendedName>
        <fullName evidence="4">MYND-type domain-containing protein</fullName>
    </recommendedName>
</protein>
<name>A0A2J6RSQ9_HYAVF</name>
<gene>
    <name evidence="5" type="ORF">L207DRAFT_581965</name>
</gene>
<keyword evidence="1" id="KW-0479">Metal-binding</keyword>
<dbReference type="SUPFAM" id="SSF144232">
    <property type="entry name" value="HIT/MYND zinc finger-like"/>
    <property type="match status" value="1"/>
</dbReference>
<dbReference type="AlphaFoldDB" id="A0A2J6RSQ9"/>
<dbReference type="Gene3D" id="6.10.140.2220">
    <property type="match status" value="1"/>
</dbReference>
<evidence type="ECO:0000256" key="2">
    <source>
        <dbReference type="ARBA" id="ARBA00022771"/>
    </source>
</evidence>
<reference evidence="5 6" key="1">
    <citation type="submission" date="2016-04" db="EMBL/GenBank/DDBJ databases">
        <title>A degradative enzymes factory behind the ericoid mycorrhizal symbiosis.</title>
        <authorList>
            <consortium name="DOE Joint Genome Institute"/>
            <person name="Martino E."/>
            <person name="Morin E."/>
            <person name="Grelet G."/>
            <person name="Kuo A."/>
            <person name="Kohler A."/>
            <person name="Daghino S."/>
            <person name="Barry K."/>
            <person name="Choi C."/>
            <person name="Cichocki N."/>
            <person name="Clum A."/>
            <person name="Copeland A."/>
            <person name="Hainaut M."/>
            <person name="Haridas S."/>
            <person name="Labutti K."/>
            <person name="Lindquist E."/>
            <person name="Lipzen A."/>
            <person name="Khouja H.-R."/>
            <person name="Murat C."/>
            <person name="Ohm R."/>
            <person name="Olson A."/>
            <person name="Spatafora J."/>
            <person name="Veneault-Fourrey C."/>
            <person name="Henrissat B."/>
            <person name="Grigoriev I."/>
            <person name="Martin F."/>
            <person name="Perotto S."/>
        </authorList>
    </citation>
    <scope>NUCLEOTIDE SEQUENCE [LARGE SCALE GENOMIC DNA]</scope>
    <source>
        <strain evidence="5 6">F</strain>
    </source>
</reference>
<evidence type="ECO:0000259" key="4">
    <source>
        <dbReference type="Pfam" id="PF01753"/>
    </source>
</evidence>
<accession>A0A2J6RSQ9</accession>
<keyword evidence="3" id="KW-0862">Zinc</keyword>
<keyword evidence="2" id="KW-0863">Zinc-finger</keyword>
<keyword evidence="6" id="KW-1185">Reference proteome</keyword>
<evidence type="ECO:0000313" key="5">
    <source>
        <dbReference type="EMBL" id="PMD41542.1"/>
    </source>
</evidence>
<evidence type="ECO:0000256" key="3">
    <source>
        <dbReference type="ARBA" id="ARBA00022833"/>
    </source>
</evidence>
<dbReference type="GO" id="GO:0008270">
    <property type="term" value="F:zinc ion binding"/>
    <property type="evidence" value="ECO:0007669"/>
    <property type="project" value="UniProtKB-KW"/>
</dbReference>
<organism evidence="5 6">
    <name type="scientific">Hyaloscypha variabilis (strain UAMH 11265 / GT02V1 / F)</name>
    <name type="common">Meliniomyces variabilis</name>
    <dbReference type="NCBI Taxonomy" id="1149755"/>
    <lineage>
        <taxon>Eukaryota</taxon>
        <taxon>Fungi</taxon>
        <taxon>Dikarya</taxon>
        <taxon>Ascomycota</taxon>
        <taxon>Pezizomycotina</taxon>
        <taxon>Leotiomycetes</taxon>
        <taxon>Helotiales</taxon>
        <taxon>Hyaloscyphaceae</taxon>
        <taxon>Hyaloscypha</taxon>
        <taxon>Hyaloscypha variabilis</taxon>
    </lineage>
</organism>
<dbReference type="Pfam" id="PF01753">
    <property type="entry name" value="zf-MYND"/>
    <property type="match status" value="1"/>
</dbReference>
<proteinExistence type="predicted"/>
<dbReference type="InterPro" id="IPR002893">
    <property type="entry name" value="Znf_MYND"/>
</dbReference>
<sequence length="216" mass="24485">MSHEDSVKVKFLFRYGNYKSSTDAFGRIFKYEVQAPASLCSPRSKIGKQPDMIVIRAWIQRVVERYYNSIFVKHCPLSEMRCIVCSEPATMFTSSAHPALRPNDCDSIDEPCVFVLFVPVCCEMGEPCNRAARNRMKEWKKAMSSIFQWILKETAEESCGWCGNSSAGQMCGGCLAILYCSKDCQIAHLPLHHGTGHCVQPNSHPRWFRRPGVDHP</sequence>
<evidence type="ECO:0000313" key="6">
    <source>
        <dbReference type="Proteomes" id="UP000235786"/>
    </source>
</evidence>
<dbReference type="EMBL" id="KZ613944">
    <property type="protein sequence ID" value="PMD41542.1"/>
    <property type="molecule type" value="Genomic_DNA"/>
</dbReference>
<feature type="domain" description="MYND-type" evidence="4">
    <location>
        <begin position="159"/>
        <end position="193"/>
    </location>
</feature>
<evidence type="ECO:0000256" key="1">
    <source>
        <dbReference type="ARBA" id="ARBA00022723"/>
    </source>
</evidence>
<dbReference type="Proteomes" id="UP000235786">
    <property type="component" value="Unassembled WGS sequence"/>
</dbReference>